<protein>
    <recommendedName>
        <fullName evidence="3">Lipocalin-like protein</fullName>
    </recommendedName>
</protein>
<sequence>MKPKGLFFILLLSLAVGGCKKDKKENVVFDGNYSGWFFLSNKSGVALKDSVVILMQSGQFSSLTSSSTLTTGKGTYLINGGTATFTNMEAFPDNLSVVTTAVLNGSYTYAIKGDSLLLIKTDASQNIYTYKLAK</sequence>
<dbReference type="EMBL" id="VLLI01000002">
    <property type="protein sequence ID" value="TWJ03501.1"/>
    <property type="molecule type" value="Genomic_DNA"/>
</dbReference>
<dbReference type="Proteomes" id="UP000317010">
    <property type="component" value="Unassembled WGS sequence"/>
</dbReference>
<name>A0A562UE14_9SPHI</name>
<reference evidence="1 2" key="1">
    <citation type="submission" date="2019-07" db="EMBL/GenBank/DDBJ databases">
        <title>Genomic Encyclopedia of Archaeal and Bacterial Type Strains, Phase II (KMG-II): from individual species to whole genera.</title>
        <authorList>
            <person name="Goeker M."/>
        </authorList>
    </citation>
    <scope>NUCLEOTIDE SEQUENCE [LARGE SCALE GENOMIC DNA]</scope>
    <source>
        <strain evidence="1 2">ATCC BAA-1854</strain>
    </source>
</reference>
<accession>A0A562UE14</accession>
<evidence type="ECO:0008006" key="3">
    <source>
        <dbReference type="Google" id="ProtNLM"/>
    </source>
</evidence>
<keyword evidence="2" id="KW-1185">Reference proteome</keyword>
<dbReference type="AlphaFoldDB" id="A0A562UE14"/>
<dbReference type="PROSITE" id="PS51257">
    <property type="entry name" value="PROKAR_LIPOPROTEIN"/>
    <property type="match status" value="1"/>
</dbReference>
<organism evidence="1 2">
    <name type="scientific">Mucilaginibacter frigoritolerans</name>
    <dbReference type="NCBI Taxonomy" id="652788"/>
    <lineage>
        <taxon>Bacteria</taxon>
        <taxon>Pseudomonadati</taxon>
        <taxon>Bacteroidota</taxon>
        <taxon>Sphingobacteriia</taxon>
        <taxon>Sphingobacteriales</taxon>
        <taxon>Sphingobacteriaceae</taxon>
        <taxon>Mucilaginibacter</taxon>
    </lineage>
</organism>
<gene>
    <name evidence="1" type="ORF">JN11_01047</name>
</gene>
<comment type="caution">
    <text evidence="1">The sequence shown here is derived from an EMBL/GenBank/DDBJ whole genome shotgun (WGS) entry which is preliminary data.</text>
</comment>
<evidence type="ECO:0000313" key="2">
    <source>
        <dbReference type="Proteomes" id="UP000317010"/>
    </source>
</evidence>
<evidence type="ECO:0000313" key="1">
    <source>
        <dbReference type="EMBL" id="TWJ03501.1"/>
    </source>
</evidence>
<proteinExistence type="predicted"/>